<feature type="binding site" evidence="2">
    <location>
        <position position="174"/>
    </location>
    <ligand>
        <name>Cu cation</name>
        <dbReference type="ChEBI" id="CHEBI:23378"/>
    </ligand>
</feature>
<reference evidence="4 5" key="1">
    <citation type="submission" date="2015-05" db="EMBL/GenBank/DDBJ databases">
        <title>Complete genome of Marinobacter psychrophilus strain 20041T isolated from sea-ice of the Canadian Basin.</title>
        <authorList>
            <person name="Song L."/>
            <person name="Ren L."/>
            <person name="Yu Y."/>
            <person name="Wang X."/>
        </authorList>
    </citation>
    <scope>NUCLEOTIDE SEQUENCE [LARGE SCALE GENOMIC DNA]</scope>
    <source>
        <strain evidence="4 5">20041</strain>
    </source>
</reference>
<dbReference type="Gene3D" id="3.40.30.10">
    <property type="entry name" value="Glutaredoxin"/>
    <property type="match status" value="1"/>
</dbReference>
<dbReference type="SUPFAM" id="SSF52833">
    <property type="entry name" value="Thioredoxin-like"/>
    <property type="match status" value="1"/>
</dbReference>
<dbReference type="EMBL" id="CP011494">
    <property type="protein sequence ID" value="AKO51054.1"/>
    <property type="molecule type" value="Genomic_DNA"/>
</dbReference>
<dbReference type="PANTHER" id="PTHR12151:SF25">
    <property type="entry name" value="LINALOOL DEHYDRATASE_ISOMERASE DOMAIN-CONTAINING PROTEIN"/>
    <property type="match status" value="1"/>
</dbReference>
<keyword evidence="2" id="KW-0186">Copper</keyword>
<keyword evidence="2" id="KW-0479">Metal-binding</keyword>
<evidence type="ECO:0000256" key="1">
    <source>
        <dbReference type="ARBA" id="ARBA00010996"/>
    </source>
</evidence>
<dbReference type="AlphaFoldDB" id="A0A0H4HWI2"/>
<protein>
    <submittedName>
        <fullName evidence="4">Electron transporter SenC</fullName>
    </submittedName>
</protein>
<evidence type="ECO:0000256" key="2">
    <source>
        <dbReference type="PIRSR" id="PIRSR603782-1"/>
    </source>
</evidence>
<feature type="disulfide bond" description="Redox-active" evidence="3">
    <location>
        <begin position="87"/>
        <end position="91"/>
    </location>
</feature>
<dbReference type="CDD" id="cd02968">
    <property type="entry name" value="SCO"/>
    <property type="match status" value="1"/>
</dbReference>
<proteinExistence type="inferred from homology"/>
<keyword evidence="3" id="KW-1015">Disulfide bond</keyword>
<dbReference type="PANTHER" id="PTHR12151">
    <property type="entry name" value="ELECTRON TRANSPORT PROTIN SCO1/SENC FAMILY MEMBER"/>
    <property type="match status" value="1"/>
</dbReference>
<gene>
    <name evidence="4" type="ORF">ABA45_00330</name>
</gene>
<accession>A0A0H4HWI2</accession>
<dbReference type="RefSeq" id="WP_048383515.1">
    <property type="nucleotide sequence ID" value="NZ_CP011494.1"/>
</dbReference>
<organism evidence="4 5">
    <name type="scientific">Marinobacter psychrophilus</name>
    <dbReference type="NCBI Taxonomy" id="330734"/>
    <lineage>
        <taxon>Bacteria</taxon>
        <taxon>Pseudomonadati</taxon>
        <taxon>Pseudomonadota</taxon>
        <taxon>Gammaproteobacteria</taxon>
        <taxon>Pseudomonadales</taxon>
        <taxon>Marinobacteraceae</taxon>
        <taxon>Marinobacter</taxon>
    </lineage>
</organism>
<feature type="binding site" evidence="2">
    <location>
        <position position="87"/>
    </location>
    <ligand>
        <name>Cu cation</name>
        <dbReference type="ChEBI" id="CHEBI:23378"/>
    </ligand>
</feature>
<comment type="similarity">
    <text evidence="1">Belongs to the SCO1/2 family.</text>
</comment>
<evidence type="ECO:0000256" key="3">
    <source>
        <dbReference type="PIRSR" id="PIRSR603782-2"/>
    </source>
</evidence>
<evidence type="ECO:0000313" key="5">
    <source>
        <dbReference type="Proteomes" id="UP000036406"/>
    </source>
</evidence>
<keyword evidence="5" id="KW-1185">Reference proteome</keyword>
<dbReference type="InterPro" id="IPR036249">
    <property type="entry name" value="Thioredoxin-like_sf"/>
</dbReference>
<dbReference type="STRING" id="330734.ABA45_00330"/>
<dbReference type="KEGG" id="mpq:ABA45_00330"/>
<sequence>MTRQIRTTVILLILAVVAVFGLSIARYWLAEPAPVEPPPDLASANIYVYEPPRPVIEFELTDENGQTVTRENLRGHWTFAFVGYTNCPDICPVAMAALRQTNKLLPATLPQPRYLLISADPEHDTPEVLKNYTGFFGENFHGYSGDIDITRALATSLGAVFVQRETEGGLLVDHSGHFALIGPSAEVVALIQPPHKPQQLADGFEQIYRWADRQRQTNSSAY</sequence>
<dbReference type="InterPro" id="IPR003782">
    <property type="entry name" value="SCO1/SenC"/>
</dbReference>
<evidence type="ECO:0000313" key="4">
    <source>
        <dbReference type="EMBL" id="AKO51054.1"/>
    </source>
</evidence>
<feature type="binding site" evidence="2">
    <location>
        <position position="91"/>
    </location>
    <ligand>
        <name>Cu cation</name>
        <dbReference type="ChEBI" id="CHEBI:23378"/>
    </ligand>
</feature>
<dbReference type="Proteomes" id="UP000036406">
    <property type="component" value="Chromosome"/>
</dbReference>
<name>A0A0H4HWI2_9GAMM</name>
<dbReference type="GO" id="GO:0046872">
    <property type="term" value="F:metal ion binding"/>
    <property type="evidence" value="ECO:0007669"/>
    <property type="project" value="UniProtKB-KW"/>
</dbReference>
<dbReference type="PATRIC" id="fig|330734.3.peg.69"/>
<dbReference type="Pfam" id="PF02630">
    <property type="entry name" value="SCO1-SenC"/>
    <property type="match status" value="1"/>
</dbReference>